<dbReference type="Pfam" id="PF00089">
    <property type="entry name" value="Trypsin"/>
    <property type="match status" value="1"/>
</dbReference>
<evidence type="ECO:0000313" key="3">
    <source>
        <dbReference type="Proteomes" id="UP000031599"/>
    </source>
</evidence>
<dbReference type="PRINTS" id="PR00722">
    <property type="entry name" value="CHYMOTRYPSIN"/>
</dbReference>
<dbReference type="InterPro" id="IPR009003">
    <property type="entry name" value="Peptidase_S1_PA"/>
</dbReference>
<feature type="domain" description="Peptidase S1" evidence="1">
    <location>
        <begin position="21"/>
        <end position="268"/>
    </location>
</feature>
<dbReference type="EMBL" id="JMCC02000073">
    <property type="protein sequence ID" value="KIG14410.1"/>
    <property type="molecule type" value="Genomic_DNA"/>
</dbReference>
<dbReference type="PROSITE" id="PS50240">
    <property type="entry name" value="TRYPSIN_DOM"/>
    <property type="match status" value="1"/>
</dbReference>
<dbReference type="InterPro" id="IPR018114">
    <property type="entry name" value="TRYPSIN_HIS"/>
</dbReference>
<accession>A0A0C2CXP2</accession>
<dbReference type="GO" id="GO:0006508">
    <property type="term" value="P:proteolysis"/>
    <property type="evidence" value="ECO:0007669"/>
    <property type="project" value="InterPro"/>
</dbReference>
<name>A0A0C2CXP2_9BACT</name>
<evidence type="ECO:0000313" key="2">
    <source>
        <dbReference type="EMBL" id="KIG14410.1"/>
    </source>
</evidence>
<protein>
    <submittedName>
        <fullName evidence="2">Putative trypsin</fullName>
    </submittedName>
</protein>
<evidence type="ECO:0000259" key="1">
    <source>
        <dbReference type="PROSITE" id="PS50240"/>
    </source>
</evidence>
<gene>
    <name evidence="2" type="ORF">DB30_06753</name>
</gene>
<proteinExistence type="predicted"/>
<dbReference type="Proteomes" id="UP000031599">
    <property type="component" value="Unassembled WGS sequence"/>
</dbReference>
<dbReference type="GO" id="GO:0004252">
    <property type="term" value="F:serine-type endopeptidase activity"/>
    <property type="evidence" value="ECO:0007669"/>
    <property type="project" value="InterPro"/>
</dbReference>
<comment type="caution">
    <text evidence="2">The sequence shown here is derived from an EMBL/GenBank/DDBJ whole genome shotgun (WGS) entry which is preliminary data.</text>
</comment>
<dbReference type="InterPro" id="IPR001254">
    <property type="entry name" value="Trypsin_dom"/>
</dbReference>
<organism evidence="2 3">
    <name type="scientific">Enhygromyxa salina</name>
    <dbReference type="NCBI Taxonomy" id="215803"/>
    <lineage>
        <taxon>Bacteria</taxon>
        <taxon>Pseudomonadati</taxon>
        <taxon>Myxococcota</taxon>
        <taxon>Polyangia</taxon>
        <taxon>Nannocystales</taxon>
        <taxon>Nannocystaceae</taxon>
        <taxon>Enhygromyxa</taxon>
    </lineage>
</organism>
<sequence length="350" mass="36114">MTLGLGCVADLDDSGDDQFRVINGAPAYSNVDKYAATVGIHQRSGNQVSISPFCTGTLISPEVVLTAAHCCDEAMGGSNFNPMEPEEASVYFGDGPAFVGNAVNGDFYWVSEVLVHPSYNRYSLANDICLLRLSTPNHDSPTVPHLPASIGLSNNDAGVMLDHVGFGYADIQKSEYGVKLQSEVPIAGLGCAVQGCSSGGYTTQFSYEQDGSPYYGPCNGDSGGPAFISRNGTQYVAGITSYGDAQCLLYGVSTNVSAFQGFIDDFIGEAAPDCSADSQCNVECGPGEDPDCGGGGGGATCDNGVCEAGESCDGRNGTTSCSADCPGKTSGKPKKRYCYVGNTCEGPGCP</sequence>
<dbReference type="InterPro" id="IPR001314">
    <property type="entry name" value="Peptidase_S1A"/>
</dbReference>
<dbReference type="AlphaFoldDB" id="A0A0C2CXP2"/>
<dbReference type="PANTHER" id="PTHR24260">
    <property type="match status" value="1"/>
</dbReference>
<dbReference type="Gene3D" id="2.40.10.10">
    <property type="entry name" value="Trypsin-like serine proteases"/>
    <property type="match status" value="1"/>
</dbReference>
<dbReference type="SUPFAM" id="SSF50494">
    <property type="entry name" value="Trypsin-like serine proteases"/>
    <property type="match status" value="1"/>
</dbReference>
<dbReference type="SMART" id="SM00020">
    <property type="entry name" value="Tryp_SPc"/>
    <property type="match status" value="1"/>
</dbReference>
<reference evidence="2 3" key="1">
    <citation type="submission" date="2014-12" db="EMBL/GenBank/DDBJ databases">
        <title>Genome assembly of Enhygromyxa salina DSM 15201.</title>
        <authorList>
            <person name="Sharma G."/>
            <person name="Subramanian S."/>
        </authorList>
    </citation>
    <scope>NUCLEOTIDE SEQUENCE [LARGE SCALE GENOMIC DNA]</scope>
    <source>
        <strain evidence="2 3">DSM 15201</strain>
    </source>
</reference>
<dbReference type="PANTHER" id="PTHR24260:SF136">
    <property type="entry name" value="GH08193P-RELATED"/>
    <property type="match status" value="1"/>
</dbReference>
<dbReference type="PROSITE" id="PS00134">
    <property type="entry name" value="TRYPSIN_HIS"/>
    <property type="match status" value="1"/>
</dbReference>
<dbReference type="InterPro" id="IPR043504">
    <property type="entry name" value="Peptidase_S1_PA_chymotrypsin"/>
</dbReference>
<dbReference type="InterPro" id="IPR051333">
    <property type="entry name" value="CLIP_Serine_Protease"/>
</dbReference>